<dbReference type="NCBIfam" id="TIGR01084">
    <property type="entry name" value="mutY"/>
    <property type="match status" value="1"/>
</dbReference>
<comment type="catalytic activity">
    <reaction evidence="1 14">
        <text>Hydrolyzes free adenine bases from 7,8-dihydro-8-oxoguanine:adenine mismatched double-stranded DNA, leaving an apurinic site.</text>
        <dbReference type="EC" id="3.2.2.31"/>
    </reaction>
</comment>
<dbReference type="CDD" id="cd03431">
    <property type="entry name" value="NUDIX_DNA_Glycosylase_C-MutY"/>
    <property type="match status" value="1"/>
</dbReference>
<dbReference type="InterPro" id="IPR000445">
    <property type="entry name" value="HhH_motif"/>
</dbReference>
<evidence type="ECO:0000256" key="14">
    <source>
        <dbReference type="RuleBase" id="RU365096"/>
    </source>
</evidence>
<dbReference type="SMART" id="SM00478">
    <property type="entry name" value="ENDO3c"/>
    <property type="match status" value="1"/>
</dbReference>
<reference evidence="16" key="1">
    <citation type="submission" date="2023-07" db="EMBL/GenBank/DDBJ databases">
        <title>Between Cages and Wild: Unraveling the Impact of Captivity on Animal Microbiomes and Antimicrobial Resistance.</title>
        <authorList>
            <person name="Schmartz G.P."/>
            <person name="Rehner J."/>
            <person name="Schuff M.J."/>
            <person name="Becker S.L."/>
            <person name="Kravczyk M."/>
            <person name="Gurevich A."/>
            <person name="Francke R."/>
            <person name="Mueller R."/>
            <person name="Keller V."/>
            <person name="Keller A."/>
        </authorList>
    </citation>
    <scope>NUCLEOTIDE SEQUENCE</scope>
    <source>
        <strain evidence="16">S39M_St_73</strain>
    </source>
</reference>
<dbReference type="PANTHER" id="PTHR42944">
    <property type="entry name" value="ADENINE DNA GLYCOSYLASE"/>
    <property type="match status" value="1"/>
</dbReference>
<dbReference type="InterPro" id="IPR029119">
    <property type="entry name" value="MutY_C"/>
</dbReference>
<feature type="domain" description="HhH-GPD" evidence="15">
    <location>
        <begin position="57"/>
        <end position="208"/>
    </location>
</feature>
<gene>
    <name evidence="16" type="primary">mutY</name>
    <name evidence="16" type="ORF">Q4F26_04500</name>
</gene>
<dbReference type="GO" id="GO:0000701">
    <property type="term" value="F:purine-specific mismatch base pair DNA N-glycosylase activity"/>
    <property type="evidence" value="ECO:0007669"/>
    <property type="project" value="UniProtKB-EC"/>
</dbReference>
<dbReference type="InterPro" id="IPR003265">
    <property type="entry name" value="HhH-GPD_domain"/>
</dbReference>
<evidence type="ECO:0000256" key="6">
    <source>
        <dbReference type="ARBA" id="ARBA00022485"/>
    </source>
</evidence>
<dbReference type="InterPro" id="IPR011257">
    <property type="entry name" value="DNA_glycosylase"/>
</dbReference>
<dbReference type="CDD" id="cd00056">
    <property type="entry name" value="ENDO3c"/>
    <property type="match status" value="1"/>
</dbReference>
<comment type="similarity">
    <text evidence="3 14">Belongs to the Nth/MutY family.</text>
</comment>
<dbReference type="GO" id="GO:0035485">
    <property type="term" value="F:adenine/guanine mispair binding"/>
    <property type="evidence" value="ECO:0007669"/>
    <property type="project" value="TreeGrafter"/>
</dbReference>
<keyword evidence="12" id="KW-0234">DNA repair</keyword>
<proteinExistence type="inferred from homology"/>
<dbReference type="InterPro" id="IPR023170">
    <property type="entry name" value="HhH_base_excis_C"/>
</dbReference>
<dbReference type="InterPro" id="IPR015797">
    <property type="entry name" value="NUDIX_hydrolase-like_dom_sf"/>
</dbReference>
<dbReference type="InterPro" id="IPR044298">
    <property type="entry name" value="MIG/MutY"/>
</dbReference>
<evidence type="ECO:0000256" key="3">
    <source>
        <dbReference type="ARBA" id="ARBA00008343"/>
    </source>
</evidence>
<dbReference type="Proteomes" id="UP001171751">
    <property type="component" value="Unassembled WGS sequence"/>
</dbReference>
<keyword evidence="6" id="KW-0004">4Fe-4S</keyword>
<dbReference type="SUPFAM" id="SSF55811">
    <property type="entry name" value="Nudix"/>
    <property type="match status" value="1"/>
</dbReference>
<dbReference type="Gene3D" id="3.90.79.10">
    <property type="entry name" value="Nucleoside Triphosphate Pyrophosphohydrolase"/>
    <property type="match status" value="1"/>
</dbReference>
<keyword evidence="13 14" id="KW-0326">Glycosidase</keyword>
<dbReference type="EC" id="3.2.2.31" evidence="4 14"/>
<dbReference type="Pfam" id="PF14815">
    <property type="entry name" value="NUDIX_4"/>
    <property type="match status" value="1"/>
</dbReference>
<dbReference type="PANTHER" id="PTHR42944:SF1">
    <property type="entry name" value="ADENINE DNA GLYCOSYLASE"/>
    <property type="match status" value="1"/>
</dbReference>
<dbReference type="SUPFAM" id="SSF48150">
    <property type="entry name" value="DNA-glycosylase"/>
    <property type="match status" value="1"/>
</dbReference>
<dbReference type="InterPro" id="IPR005760">
    <property type="entry name" value="A/G_AdeGlyc_MutY"/>
</dbReference>
<evidence type="ECO:0000256" key="9">
    <source>
        <dbReference type="ARBA" id="ARBA00022801"/>
    </source>
</evidence>
<evidence type="ECO:0000256" key="4">
    <source>
        <dbReference type="ARBA" id="ARBA00012045"/>
    </source>
</evidence>
<dbReference type="GO" id="GO:0006298">
    <property type="term" value="P:mismatch repair"/>
    <property type="evidence" value="ECO:0007669"/>
    <property type="project" value="TreeGrafter"/>
</dbReference>
<evidence type="ECO:0000256" key="12">
    <source>
        <dbReference type="ARBA" id="ARBA00023204"/>
    </source>
</evidence>
<evidence type="ECO:0000256" key="13">
    <source>
        <dbReference type="ARBA" id="ARBA00023295"/>
    </source>
</evidence>
<keyword evidence="11" id="KW-0411">Iron-sulfur</keyword>
<keyword evidence="7" id="KW-0479">Metal-binding</keyword>
<accession>A0AA43UCS2</accession>
<keyword evidence="8 14" id="KW-0227">DNA damage</keyword>
<sequence length="398" mass="46199">MSKKKIDLKKEYNIDLWDEERIKSFQTDILAWYDRHKRDLPWRQTKDPYKIWVSEIMLQQTQVATVIPYYERFIERLPDVKSLAEVSEEELLKLWEGLGYYSRVRNMQAAAQQIIEEWGGVFPDNRKDLEKLKGIGPYTGGAVASIAFGEQTPAVDGNVMRVFSRLFKIEDDLSKAKTKTLFEKLLSQIVPADRPGDFNQAIMDLGATKSMPKVYDPVDNPLPDYDASYQSDTWQEYPVKKGKVKQKQETYYAFLIKNDSDEFLLEKRPSSGLLADFWTFPLVDVLTFSSEDEKVLLPTSKQAPELSEQDQHVVHEYLEEEYQLTARFDPEAIGVVNHVFSHRKWTIYPFLMDGADIGEVAADLNLEWAAYEDFSSYAFPVPQQKMIQLYQSFLDNRS</sequence>
<evidence type="ECO:0000313" key="17">
    <source>
        <dbReference type="Proteomes" id="UP001171751"/>
    </source>
</evidence>
<dbReference type="AlphaFoldDB" id="A0AA43UCS2"/>
<evidence type="ECO:0000256" key="7">
    <source>
        <dbReference type="ARBA" id="ARBA00022723"/>
    </source>
</evidence>
<dbReference type="Pfam" id="PF00633">
    <property type="entry name" value="HHH"/>
    <property type="match status" value="1"/>
</dbReference>
<dbReference type="Pfam" id="PF00730">
    <property type="entry name" value="HhH-GPD"/>
    <property type="match status" value="1"/>
</dbReference>
<name>A0AA43UCS2_9LACT</name>
<dbReference type="GO" id="GO:0046872">
    <property type="term" value="F:metal ion binding"/>
    <property type="evidence" value="ECO:0007669"/>
    <property type="project" value="UniProtKB-UniRule"/>
</dbReference>
<evidence type="ECO:0000259" key="15">
    <source>
        <dbReference type="SMART" id="SM00478"/>
    </source>
</evidence>
<comment type="caution">
    <text evidence="16">The sequence shown here is derived from an EMBL/GenBank/DDBJ whole genome shotgun (WGS) entry which is preliminary data.</text>
</comment>
<keyword evidence="17" id="KW-1185">Reference proteome</keyword>
<evidence type="ECO:0000256" key="5">
    <source>
        <dbReference type="ARBA" id="ARBA00022023"/>
    </source>
</evidence>
<evidence type="ECO:0000313" key="16">
    <source>
        <dbReference type="EMBL" id="MDO5457587.1"/>
    </source>
</evidence>
<evidence type="ECO:0000256" key="10">
    <source>
        <dbReference type="ARBA" id="ARBA00023004"/>
    </source>
</evidence>
<comment type="cofactor">
    <cofactor evidence="14">
        <name>[4Fe-4S] cluster</name>
        <dbReference type="ChEBI" id="CHEBI:49883"/>
    </cofactor>
    <text evidence="14">Binds 1 [4Fe-4S] cluster.</text>
</comment>
<protein>
    <recommendedName>
        <fullName evidence="5 14">Adenine DNA glycosylase</fullName>
        <ecNumber evidence="4 14">3.2.2.31</ecNumber>
    </recommendedName>
</protein>
<dbReference type="GO" id="GO:0051539">
    <property type="term" value="F:4 iron, 4 sulfur cluster binding"/>
    <property type="evidence" value="ECO:0007669"/>
    <property type="project" value="UniProtKB-UniRule"/>
</dbReference>
<dbReference type="GO" id="GO:0006284">
    <property type="term" value="P:base-excision repair"/>
    <property type="evidence" value="ECO:0007669"/>
    <property type="project" value="UniProtKB-UniRule"/>
</dbReference>
<dbReference type="EMBL" id="JAUNQW010000016">
    <property type="protein sequence ID" value="MDO5457587.1"/>
    <property type="molecule type" value="Genomic_DNA"/>
</dbReference>
<evidence type="ECO:0000256" key="8">
    <source>
        <dbReference type="ARBA" id="ARBA00022763"/>
    </source>
</evidence>
<dbReference type="Gene3D" id="1.10.340.30">
    <property type="entry name" value="Hypothetical protein, domain 2"/>
    <property type="match status" value="1"/>
</dbReference>
<dbReference type="FunFam" id="1.10.340.30:FF:000002">
    <property type="entry name" value="Adenine DNA glycosylase"/>
    <property type="match status" value="1"/>
</dbReference>
<keyword evidence="10 14" id="KW-0408">Iron</keyword>
<evidence type="ECO:0000256" key="1">
    <source>
        <dbReference type="ARBA" id="ARBA00000843"/>
    </source>
</evidence>
<dbReference type="Gene3D" id="1.10.1670.10">
    <property type="entry name" value="Helix-hairpin-Helix base-excision DNA repair enzymes (C-terminal)"/>
    <property type="match status" value="1"/>
</dbReference>
<evidence type="ECO:0000256" key="2">
    <source>
        <dbReference type="ARBA" id="ARBA00002933"/>
    </source>
</evidence>
<evidence type="ECO:0000256" key="11">
    <source>
        <dbReference type="ARBA" id="ARBA00023014"/>
    </source>
</evidence>
<dbReference type="GO" id="GO:0032357">
    <property type="term" value="F:oxidized purine DNA binding"/>
    <property type="evidence" value="ECO:0007669"/>
    <property type="project" value="TreeGrafter"/>
</dbReference>
<keyword evidence="9" id="KW-0378">Hydrolase</keyword>
<organism evidence="16 17">
    <name type="scientific">Atopococcus tabaci</name>
    <dbReference type="NCBI Taxonomy" id="269774"/>
    <lineage>
        <taxon>Bacteria</taxon>
        <taxon>Bacillati</taxon>
        <taxon>Bacillota</taxon>
        <taxon>Bacilli</taxon>
        <taxon>Lactobacillales</taxon>
        <taxon>Carnobacteriaceae</taxon>
        <taxon>Atopococcus</taxon>
    </lineage>
</organism>
<dbReference type="GO" id="GO:0034039">
    <property type="term" value="F:8-oxo-7,8-dihydroguanine DNA N-glycosylase activity"/>
    <property type="evidence" value="ECO:0007669"/>
    <property type="project" value="TreeGrafter"/>
</dbReference>
<comment type="function">
    <text evidence="2">Adenine glycosylase active on G-A mispairs. MutY also corrects error-prone DNA synthesis past GO lesions which are due to the oxidatively damaged form of guanine: 7,8-dihydro-8-oxoguanine (8-oxo-dGTP).</text>
</comment>